<dbReference type="RefSeq" id="WP_320378279.1">
    <property type="nucleotide sequence ID" value="NZ_JAWDIQ010000001.1"/>
</dbReference>
<gene>
    <name evidence="3" type="ORF">RWD45_00945</name>
</gene>
<evidence type="ECO:0000313" key="3">
    <source>
        <dbReference type="EMBL" id="MDY0407463.1"/>
    </source>
</evidence>
<proteinExistence type="predicted"/>
<feature type="domain" description="Chemotaxis methyl-accepting receptor HlyB-like 4HB MCP" evidence="2">
    <location>
        <begin position="9"/>
        <end position="165"/>
    </location>
</feature>
<protein>
    <submittedName>
        <fullName evidence="3">MCP four helix bundle domain-containing protein</fullName>
    </submittedName>
</protein>
<dbReference type="Proteomes" id="UP001275315">
    <property type="component" value="Unassembled WGS sequence"/>
</dbReference>
<feature type="transmembrane region" description="Helical" evidence="1">
    <location>
        <begin position="183"/>
        <end position="204"/>
    </location>
</feature>
<comment type="caution">
    <text evidence="3">The sequence shown here is derived from an EMBL/GenBank/DDBJ whole genome shotgun (WGS) entry which is preliminary data.</text>
</comment>
<sequence>MKRLFQLDSIRKKIMFSFSIVLVLVFLLGGYNYLAIKALNSNTSEIVDQQLPLLISDEKIALDMAERTSLARGYLLYGDPEVEEGIDNSIEASIQLEEEILKQSNSEKVKQLMEKRGIWGEKLNQVFEQYDTGNKEKAMKIMTDEVKPLEDEILSGFKEMTSLRETAIAKTGKMTKNYGRVSLGIDIAITILVFYLLLLCRSKLLELSQNLLML</sequence>
<accession>A0ABU5CM78</accession>
<name>A0ABU5CM78_9BACI</name>
<keyword evidence="1" id="KW-0472">Membrane</keyword>
<organism evidence="3 4">
    <name type="scientific">Paracerasibacillus soli</name>
    <dbReference type="NCBI Taxonomy" id="480284"/>
    <lineage>
        <taxon>Bacteria</taxon>
        <taxon>Bacillati</taxon>
        <taxon>Bacillota</taxon>
        <taxon>Bacilli</taxon>
        <taxon>Bacillales</taxon>
        <taxon>Bacillaceae</taxon>
        <taxon>Paracerasibacillus</taxon>
    </lineage>
</organism>
<evidence type="ECO:0000256" key="1">
    <source>
        <dbReference type="SAM" id="Phobius"/>
    </source>
</evidence>
<keyword evidence="4" id="KW-1185">Reference proteome</keyword>
<dbReference type="EMBL" id="JAWDIQ010000001">
    <property type="protein sequence ID" value="MDY0407463.1"/>
    <property type="molecule type" value="Genomic_DNA"/>
</dbReference>
<feature type="transmembrane region" description="Helical" evidence="1">
    <location>
        <begin position="14"/>
        <end position="34"/>
    </location>
</feature>
<reference evidence="3 4" key="1">
    <citation type="submission" date="2023-10" db="EMBL/GenBank/DDBJ databases">
        <title>Virgibacillus soli CC-YMP-6 genome.</title>
        <authorList>
            <person name="Miliotis G."/>
            <person name="Sengupta P."/>
            <person name="Hameed A."/>
            <person name="Chuvochina M."/>
            <person name="Mcdonagh F."/>
            <person name="Simpson A.C."/>
            <person name="Singh N.K."/>
            <person name="Rekha P.D."/>
            <person name="Raman K."/>
            <person name="Hugenholtz P."/>
            <person name="Venkateswaran K."/>
        </authorList>
    </citation>
    <scope>NUCLEOTIDE SEQUENCE [LARGE SCALE GENOMIC DNA]</scope>
    <source>
        <strain evidence="3 4">CC-YMP-6</strain>
    </source>
</reference>
<keyword evidence="1" id="KW-0812">Transmembrane</keyword>
<evidence type="ECO:0000259" key="2">
    <source>
        <dbReference type="Pfam" id="PF12729"/>
    </source>
</evidence>
<dbReference type="Pfam" id="PF12729">
    <property type="entry name" value="4HB_MCP_1"/>
    <property type="match status" value="1"/>
</dbReference>
<evidence type="ECO:0000313" key="4">
    <source>
        <dbReference type="Proteomes" id="UP001275315"/>
    </source>
</evidence>
<dbReference type="InterPro" id="IPR024478">
    <property type="entry name" value="HlyB_4HB_MCP"/>
</dbReference>
<keyword evidence="1" id="KW-1133">Transmembrane helix</keyword>